<dbReference type="InterPro" id="IPR000086">
    <property type="entry name" value="NUDIX_hydrolase_dom"/>
</dbReference>
<protein>
    <recommendedName>
        <fullName evidence="4">GDP-mannose pyrophosphatase</fullName>
    </recommendedName>
    <alternativeName>
        <fullName evidence="6">GDP-mannose hydrolase</fullName>
    </alternativeName>
    <alternativeName>
        <fullName evidence="7">GDPMK</fullName>
    </alternativeName>
</protein>
<evidence type="ECO:0000313" key="9">
    <source>
        <dbReference type="EMBL" id="MBB3859120.1"/>
    </source>
</evidence>
<comment type="caution">
    <text evidence="9">The sequence shown here is derived from an EMBL/GenBank/DDBJ whole genome shotgun (WGS) entry which is preliminary data.</text>
</comment>
<dbReference type="SUPFAM" id="SSF55811">
    <property type="entry name" value="Nudix"/>
    <property type="match status" value="1"/>
</dbReference>
<dbReference type="InterPro" id="IPR015797">
    <property type="entry name" value="NUDIX_hydrolase-like_dom_sf"/>
</dbReference>
<dbReference type="GO" id="GO:0019693">
    <property type="term" value="P:ribose phosphate metabolic process"/>
    <property type="evidence" value="ECO:0007669"/>
    <property type="project" value="TreeGrafter"/>
</dbReference>
<comment type="cofactor">
    <cofactor evidence="2">
        <name>Mg(2+)</name>
        <dbReference type="ChEBI" id="CHEBI:18420"/>
    </cofactor>
</comment>
<dbReference type="AlphaFoldDB" id="A0A7W5ZSD0"/>
<evidence type="ECO:0000259" key="8">
    <source>
        <dbReference type="Pfam" id="PF00293"/>
    </source>
</evidence>
<evidence type="ECO:0000256" key="3">
    <source>
        <dbReference type="ARBA" id="ARBA00007275"/>
    </source>
</evidence>
<dbReference type="GO" id="GO:0005829">
    <property type="term" value="C:cytosol"/>
    <property type="evidence" value="ECO:0007669"/>
    <property type="project" value="TreeGrafter"/>
</dbReference>
<comment type="catalytic activity">
    <reaction evidence="1">
        <text>GDP-alpha-D-mannose + H2O = alpha-D-mannose 1-phosphate + GMP + 2 H(+)</text>
        <dbReference type="Rhea" id="RHEA:27978"/>
        <dbReference type="ChEBI" id="CHEBI:15377"/>
        <dbReference type="ChEBI" id="CHEBI:15378"/>
        <dbReference type="ChEBI" id="CHEBI:57527"/>
        <dbReference type="ChEBI" id="CHEBI:58115"/>
        <dbReference type="ChEBI" id="CHEBI:58409"/>
    </reaction>
</comment>
<evidence type="ECO:0000256" key="2">
    <source>
        <dbReference type="ARBA" id="ARBA00001946"/>
    </source>
</evidence>
<accession>A0A7W5ZSD0</accession>
<evidence type="ECO:0000256" key="5">
    <source>
        <dbReference type="ARBA" id="ARBA00022801"/>
    </source>
</evidence>
<dbReference type="EMBL" id="JACICY010000001">
    <property type="protein sequence ID" value="MBB3859120.1"/>
    <property type="molecule type" value="Genomic_DNA"/>
</dbReference>
<name>A0A7W5ZSD0_9SPHN</name>
<reference evidence="9 10" key="1">
    <citation type="submission" date="2020-08" db="EMBL/GenBank/DDBJ databases">
        <title>Genomic Encyclopedia of Type Strains, Phase IV (KMG-IV): sequencing the most valuable type-strain genomes for metagenomic binning, comparative biology and taxonomic classification.</title>
        <authorList>
            <person name="Goeker M."/>
        </authorList>
    </citation>
    <scope>NUCLEOTIDE SEQUENCE [LARGE SCALE GENOMIC DNA]</scope>
    <source>
        <strain evidence="9 10">DSM 14552</strain>
    </source>
</reference>
<dbReference type="Gene3D" id="3.90.79.10">
    <property type="entry name" value="Nucleoside Triphosphate Pyrophosphohydrolase"/>
    <property type="match status" value="1"/>
</dbReference>
<evidence type="ECO:0000256" key="7">
    <source>
        <dbReference type="ARBA" id="ARBA00032272"/>
    </source>
</evidence>
<keyword evidence="10" id="KW-1185">Reference proteome</keyword>
<comment type="similarity">
    <text evidence="3">Belongs to the Nudix hydrolase family. NudK subfamily.</text>
</comment>
<keyword evidence="5" id="KW-0378">Hydrolase</keyword>
<dbReference type="GO" id="GO:0006753">
    <property type="term" value="P:nucleoside phosphate metabolic process"/>
    <property type="evidence" value="ECO:0007669"/>
    <property type="project" value="TreeGrafter"/>
</dbReference>
<dbReference type="RefSeq" id="WP_183611308.1">
    <property type="nucleotide sequence ID" value="NZ_JACICY010000001.1"/>
</dbReference>
<evidence type="ECO:0000256" key="6">
    <source>
        <dbReference type="ARBA" id="ARBA00032162"/>
    </source>
</evidence>
<feature type="domain" description="Nudix hydrolase" evidence="8">
    <location>
        <begin position="38"/>
        <end position="120"/>
    </location>
</feature>
<proteinExistence type="inferred from homology"/>
<sequence length="181" mass="20238">MTKCDVSDFDVFRVERKRIERGDGPPQRFSLLRCPDWVNVIAFTSAGNLALVRQFRHGIGEETIELPGGIVDRGTDPFVSAKTELLEEVGLEATEWQAVGSFRPNAALQDNWCHTYLCYGAEASSLPPEKGCEPLLISKQLFLECHKQNLLRHALMATAIMLTQEAKLQGEPGRLCRAFFS</sequence>
<evidence type="ECO:0000313" key="10">
    <source>
        <dbReference type="Proteomes" id="UP000562395"/>
    </source>
</evidence>
<organism evidence="9 10">
    <name type="scientific">Novosphingobium hassiacum</name>
    <dbReference type="NCBI Taxonomy" id="173676"/>
    <lineage>
        <taxon>Bacteria</taxon>
        <taxon>Pseudomonadati</taxon>
        <taxon>Pseudomonadota</taxon>
        <taxon>Alphaproteobacteria</taxon>
        <taxon>Sphingomonadales</taxon>
        <taxon>Sphingomonadaceae</taxon>
        <taxon>Novosphingobium</taxon>
    </lineage>
</organism>
<dbReference type="PANTHER" id="PTHR11839:SF18">
    <property type="entry name" value="NUDIX HYDROLASE DOMAIN-CONTAINING PROTEIN"/>
    <property type="match status" value="1"/>
</dbReference>
<dbReference type="CDD" id="cd03424">
    <property type="entry name" value="NUDIX_ADPRase_Nudt5_UGPPase_Nudt14"/>
    <property type="match status" value="1"/>
</dbReference>
<dbReference type="GO" id="GO:0016787">
    <property type="term" value="F:hydrolase activity"/>
    <property type="evidence" value="ECO:0007669"/>
    <property type="project" value="UniProtKB-KW"/>
</dbReference>
<dbReference type="Proteomes" id="UP000562395">
    <property type="component" value="Unassembled WGS sequence"/>
</dbReference>
<gene>
    <name evidence="9" type="ORF">GGQ88_000360</name>
</gene>
<dbReference type="PANTHER" id="PTHR11839">
    <property type="entry name" value="UDP/ADP-SUGAR PYROPHOSPHATASE"/>
    <property type="match status" value="1"/>
</dbReference>
<evidence type="ECO:0000256" key="1">
    <source>
        <dbReference type="ARBA" id="ARBA00000847"/>
    </source>
</evidence>
<dbReference type="Pfam" id="PF00293">
    <property type="entry name" value="NUDIX"/>
    <property type="match status" value="1"/>
</dbReference>
<evidence type="ECO:0000256" key="4">
    <source>
        <dbReference type="ARBA" id="ARBA00016377"/>
    </source>
</evidence>